<evidence type="ECO:0000256" key="2">
    <source>
        <dbReference type="ARBA" id="ARBA00004584"/>
    </source>
</evidence>
<dbReference type="Proteomes" id="UP000823561">
    <property type="component" value="Chromosome 14"/>
</dbReference>
<dbReference type="InterPro" id="IPR052011">
    <property type="entry name" value="CENP-NAC/CAD_complex"/>
</dbReference>
<dbReference type="PANTHER" id="PTHR46790">
    <property type="entry name" value="CENTROMERE PROTEIN N"/>
    <property type="match status" value="1"/>
</dbReference>
<keyword evidence="8" id="KW-1185">Reference proteome</keyword>
<evidence type="ECO:0000256" key="1">
    <source>
        <dbReference type="ARBA" id="ARBA00004123"/>
    </source>
</evidence>
<protein>
    <recommendedName>
        <fullName evidence="9">Centromere protein N</fullName>
    </recommendedName>
</protein>
<dbReference type="GO" id="GO:0000775">
    <property type="term" value="C:chromosome, centromeric region"/>
    <property type="evidence" value="ECO:0007669"/>
    <property type="project" value="UniProtKB-SubCell"/>
</dbReference>
<keyword evidence="5" id="KW-0539">Nucleus</keyword>
<sequence length="369" mass="41993">MKRTFQCIIYSVCIGKYIPSMGDVARTLLQRTLRKIPTVKLEETLKKWAHLSRRQQQSVNYTQSKWILHENIVSLCEENGLTTRHVSELEMIYCMENPNLGTWRACHLTDADEDATSVELLSFKEQFKSHLAELIRNVSIKIKKHDNGSVWIRIAWGDNFSKPNHFKPTYVVHDLQTPYVFISNLKSKHKPLLYQGLVLATKHGSIKDAHLSGRSLHAVRDLLMGHYQQSFPTNHLRPLQERNPPITHPNIEKEHKEHAEKRLQVAYEAFGEGDIPKLETATYTLETRFRGGGGMDTLSDGEKPFRTVVQFASTSLLESLRHCVSSGIAEAPVSPLLSSITQKGRNYFVITDKADKGHNATTQNSRAKV</sequence>
<dbReference type="GO" id="GO:0007059">
    <property type="term" value="P:chromosome segregation"/>
    <property type="evidence" value="ECO:0007669"/>
    <property type="project" value="InterPro"/>
</dbReference>
<comment type="caution">
    <text evidence="7">The sequence shown here is derived from an EMBL/GenBank/DDBJ whole genome shotgun (WGS) entry which is preliminary data.</text>
</comment>
<keyword evidence="4" id="KW-0158">Chromosome</keyword>
<gene>
    <name evidence="7" type="ORF">AALO_G00188770</name>
</gene>
<evidence type="ECO:0000313" key="7">
    <source>
        <dbReference type="EMBL" id="KAG5270103.1"/>
    </source>
</evidence>
<comment type="subcellular location">
    <subcellularLocation>
        <location evidence="2">Chromosome</location>
        <location evidence="2">Centromere</location>
    </subcellularLocation>
    <subcellularLocation>
        <location evidence="1">Nucleus</location>
    </subcellularLocation>
</comment>
<evidence type="ECO:0000313" key="8">
    <source>
        <dbReference type="Proteomes" id="UP000823561"/>
    </source>
</evidence>
<dbReference type="AlphaFoldDB" id="A0AAV6G4X8"/>
<comment type="similarity">
    <text evidence="3">Belongs to the CENP-N/CHL4 family.</text>
</comment>
<keyword evidence="6" id="KW-0137">Centromere</keyword>
<dbReference type="GO" id="GO:0034080">
    <property type="term" value="P:CENP-A containing chromatin assembly"/>
    <property type="evidence" value="ECO:0007669"/>
    <property type="project" value="InterPro"/>
</dbReference>
<evidence type="ECO:0000256" key="5">
    <source>
        <dbReference type="ARBA" id="ARBA00023242"/>
    </source>
</evidence>
<dbReference type="PANTHER" id="PTHR46790:SF1">
    <property type="entry name" value="CENTROMERE PROTEIN N"/>
    <property type="match status" value="1"/>
</dbReference>
<proteinExistence type="inferred from homology"/>
<evidence type="ECO:0000256" key="3">
    <source>
        <dbReference type="ARBA" id="ARBA00005566"/>
    </source>
</evidence>
<dbReference type="Pfam" id="PF05238">
    <property type="entry name" value="CENP-N"/>
    <property type="match status" value="1"/>
</dbReference>
<organism evidence="7 8">
    <name type="scientific">Alosa alosa</name>
    <name type="common">allis shad</name>
    <dbReference type="NCBI Taxonomy" id="278164"/>
    <lineage>
        <taxon>Eukaryota</taxon>
        <taxon>Metazoa</taxon>
        <taxon>Chordata</taxon>
        <taxon>Craniata</taxon>
        <taxon>Vertebrata</taxon>
        <taxon>Euteleostomi</taxon>
        <taxon>Actinopterygii</taxon>
        <taxon>Neopterygii</taxon>
        <taxon>Teleostei</taxon>
        <taxon>Clupei</taxon>
        <taxon>Clupeiformes</taxon>
        <taxon>Clupeoidei</taxon>
        <taxon>Clupeidae</taxon>
        <taxon>Alosa</taxon>
    </lineage>
</organism>
<evidence type="ECO:0000256" key="6">
    <source>
        <dbReference type="ARBA" id="ARBA00023328"/>
    </source>
</evidence>
<dbReference type="EMBL" id="JADWDJ010000014">
    <property type="protein sequence ID" value="KAG5270103.1"/>
    <property type="molecule type" value="Genomic_DNA"/>
</dbReference>
<accession>A0AAV6G4X8</accession>
<evidence type="ECO:0000256" key="4">
    <source>
        <dbReference type="ARBA" id="ARBA00022454"/>
    </source>
</evidence>
<name>A0AAV6G4X8_9TELE</name>
<evidence type="ECO:0008006" key="9">
    <source>
        <dbReference type="Google" id="ProtNLM"/>
    </source>
</evidence>
<reference evidence="7" key="1">
    <citation type="submission" date="2020-10" db="EMBL/GenBank/DDBJ databases">
        <title>Chromosome-scale genome assembly of the Allis shad, Alosa alosa.</title>
        <authorList>
            <person name="Margot Z."/>
            <person name="Christophe K."/>
            <person name="Cabau C."/>
            <person name="Louis A."/>
            <person name="Berthelot C."/>
            <person name="Parey E."/>
            <person name="Roest Crollius H."/>
            <person name="Montfort J."/>
            <person name="Robinson-Rechavi M."/>
            <person name="Bucao C."/>
            <person name="Bouchez O."/>
            <person name="Gislard M."/>
            <person name="Lluch J."/>
            <person name="Milhes M."/>
            <person name="Lampietro C."/>
            <person name="Lopez Roques C."/>
            <person name="Donnadieu C."/>
            <person name="Braasch I."/>
            <person name="Desvignes T."/>
            <person name="Postlethwait J."/>
            <person name="Bobe J."/>
            <person name="Guiguen Y."/>
        </authorList>
    </citation>
    <scope>NUCLEOTIDE SEQUENCE</scope>
    <source>
        <strain evidence="7">M-15738</strain>
        <tissue evidence="7">Blood</tissue>
    </source>
</reference>
<dbReference type="InterPro" id="IPR007902">
    <property type="entry name" value="Chl4/mis15/CENP-N"/>
</dbReference>
<dbReference type="GO" id="GO:0005654">
    <property type="term" value="C:nucleoplasm"/>
    <property type="evidence" value="ECO:0007669"/>
    <property type="project" value="TreeGrafter"/>
</dbReference>